<evidence type="ECO:0000259" key="4">
    <source>
        <dbReference type="PROSITE" id="PS50097"/>
    </source>
</evidence>
<reference evidence="5" key="2">
    <citation type="submission" date="2023-04" db="EMBL/GenBank/DDBJ databases">
        <authorList>
            <person name="Bu L."/>
            <person name="Lu L."/>
            <person name="Laidemitt M.R."/>
            <person name="Zhang S.M."/>
            <person name="Mutuku M."/>
            <person name="Mkoji G."/>
            <person name="Steinauer M."/>
            <person name="Loker E.S."/>
        </authorList>
    </citation>
    <scope>NUCLEOTIDE SEQUENCE</scope>
    <source>
        <strain evidence="5">KasaAsao</strain>
        <tissue evidence="5">Whole Snail</tissue>
    </source>
</reference>
<protein>
    <submittedName>
        <fullName evidence="5">Kelch-like protein 7</fullName>
    </submittedName>
</protein>
<keyword evidence="6" id="KW-1185">Reference proteome</keyword>
<comment type="caution">
    <text evidence="5">The sequence shown here is derived from an EMBL/GenBank/DDBJ whole genome shotgun (WGS) entry which is preliminary data.</text>
</comment>
<dbReference type="SUPFAM" id="SSF54695">
    <property type="entry name" value="POZ domain"/>
    <property type="match status" value="1"/>
</dbReference>
<keyword evidence="2" id="KW-0677">Repeat</keyword>
<keyword evidence="3" id="KW-0175">Coiled coil</keyword>
<dbReference type="Proteomes" id="UP001233172">
    <property type="component" value="Unassembled WGS sequence"/>
</dbReference>
<proteinExistence type="predicted"/>
<evidence type="ECO:0000256" key="1">
    <source>
        <dbReference type="ARBA" id="ARBA00022441"/>
    </source>
</evidence>
<name>A0AAD8FK60_BIOPF</name>
<gene>
    <name evidence="5" type="ORF">Bpfe_004230</name>
</gene>
<dbReference type="Pfam" id="PF00651">
    <property type="entry name" value="BTB"/>
    <property type="match status" value="1"/>
</dbReference>
<dbReference type="InterPro" id="IPR000210">
    <property type="entry name" value="BTB/POZ_dom"/>
</dbReference>
<dbReference type="InterPro" id="IPR011333">
    <property type="entry name" value="SKP1/BTB/POZ_sf"/>
</dbReference>
<evidence type="ECO:0000313" key="6">
    <source>
        <dbReference type="Proteomes" id="UP001233172"/>
    </source>
</evidence>
<dbReference type="CDD" id="cd18186">
    <property type="entry name" value="BTB_POZ_ZBTB_KLHL-like"/>
    <property type="match status" value="1"/>
</dbReference>
<dbReference type="SMART" id="SM00225">
    <property type="entry name" value="BTB"/>
    <property type="match status" value="1"/>
</dbReference>
<keyword evidence="1" id="KW-0880">Kelch repeat</keyword>
<accession>A0AAD8FK60</accession>
<dbReference type="AlphaFoldDB" id="A0AAD8FK60"/>
<sequence>MAVDPDFAKAIVQNVGHHWTKNEHCDVNVIIEEKVFACNRFHLCACSEFFNVLLHSDDRKLLPGVTIRGISEQIFVCVLNSIFKGENRINEANMIDLLYAAHHLQINFLIQKCETFISDLVSVENYLKIYPHAFLLKSDLILSKVLGVMISNFEQFRRTKAFLNLPVVTIFLLIERKDVEIYDNLIQAVIQWVGYEEVSTQSHFSETQNSVDVVKPVDQIGMQDENCDNIEVIFCNENINTQLENSSLSRKELVGPLIKKVHLNLISRGALEKLLENDIIMDNKEARNALIKEISTQLQHYQQQIDLLKKNTSDSENKTQILTKAVSNASNSCSPYSNLATTSSVTDNPLKKDCQQVVIFLNEKCLNAYNLLTNQFFSLKNFIRNERNIEDINIYKNRIFILIGVEDNFRFCKISEKRELLSSISMENTTFKLPK</sequence>
<dbReference type="PANTHER" id="PTHR45632:SF3">
    <property type="entry name" value="KELCH-LIKE PROTEIN 32"/>
    <property type="match status" value="1"/>
</dbReference>
<evidence type="ECO:0000256" key="2">
    <source>
        <dbReference type="ARBA" id="ARBA00022737"/>
    </source>
</evidence>
<dbReference type="Gene3D" id="3.30.710.10">
    <property type="entry name" value="Potassium Channel Kv1.1, Chain A"/>
    <property type="match status" value="1"/>
</dbReference>
<dbReference type="EMBL" id="JASAOG010000011">
    <property type="protein sequence ID" value="KAK0066109.1"/>
    <property type="molecule type" value="Genomic_DNA"/>
</dbReference>
<evidence type="ECO:0000313" key="5">
    <source>
        <dbReference type="EMBL" id="KAK0066109.1"/>
    </source>
</evidence>
<dbReference type="PANTHER" id="PTHR45632">
    <property type="entry name" value="LD33804P"/>
    <property type="match status" value="1"/>
</dbReference>
<reference evidence="5" key="1">
    <citation type="journal article" date="2023" name="PLoS Negl. Trop. Dis.">
        <title>A genome sequence for Biomphalaria pfeifferi, the major vector snail for the human-infecting parasite Schistosoma mansoni.</title>
        <authorList>
            <person name="Bu L."/>
            <person name="Lu L."/>
            <person name="Laidemitt M.R."/>
            <person name="Zhang S.M."/>
            <person name="Mutuku M."/>
            <person name="Mkoji G."/>
            <person name="Steinauer M."/>
            <person name="Loker E.S."/>
        </authorList>
    </citation>
    <scope>NUCLEOTIDE SEQUENCE</scope>
    <source>
        <strain evidence="5">KasaAsao</strain>
    </source>
</reference>
<dbReference type="CDD" id="cd14733">
    <property type="entry name" value="BACK"/>
    <property type="match status" value="1"/>
</dbReference>
<evidence type="ECO:0000256" key="3">
    <source>
        <dbReference type="SAM" id="Coils"/>
    </source>
</evidence>
<dbReference type="Pfam" id="PF07707">
    <property type="entry name" value="BACK"/>
    <property type="match status" value="1"/>
</dbReference>
<feature type="coiled-coil region" evidence="3">
    <location>
        <begin position="291"/>
        <end position="318"/>
    </location>
</feature>
<dbReference type="Gene3D" id="1.25.40.420">
    <property type="match status" value="1"/>
</dbReference>
<dbReference type="PROSITE" id="PS50097">
    <property type="entry name" value="BTB"/>
    <property type="match status" value="1"/>
</dbReference>
<organism evidence="5 6">
    <name type="scientific">Biomphalaria pfeifferi</name>
    <name type="common">Bloodfluke planorb</name>
    <name type="synonym">Freshwater snail</name>
    <dbReference type="NCBI Taxonomy" id="112525"/>
    <lineage>
        <taxon>Eukaryota</taxon>
        <taxon>Metazoa</taxon>
        <taxon>Spiralia</taxon>
        <taxon>Lophotrochozoa</taxon>
        <taxon>Mollusca</taxon>
        <taxon>Gastropoda</taxon>
        <taxon>Heterobranchia</taxon>
        <taxon>Euthyneura</taxon>
        <taxon>Panpulmonata</taxon>
        <taxon>Hygrophila</taxon>
        <taxon>Lymnaeoidea</taxon>
        <taxon>Planorbidae</taxon>
        <taxon>Biomphalaria</taxon>
    </lineage>
</organism>
<dbReference type="InterPro" id="IPR011705">
    <property type="entry name" value="BACK"/>
</dbReference>
<feature type="domain" description="BTB" evidence="4">
    <location>
        <begin position="25"/>
        <end position="91"/>
    </location>
</feature>